<dbReference type="PROSITE" id="PS51257">
    <property type="entry name" value="PROKAR_LIPOPROTEIN"/>
    <property type="match status" value="1"/>
</dbReference>
<keyword evidence="3" id="KW-1185">Reference proteome</keyword>
<dbReference type="Proteomes" id="UP001164746">
    <property type="component" value="Chromosome 13"/>
</dbReference>
<name>A0ABY7FPT4_MYAAR</name>
<evidence type="ECO:0000313" key="2">
    <source>
        <dbReference type="EMBL" id="WAR22731.1"/>
    </source>
</evidence>
<reference evidence="2" key="1">
    <citation type="submission" date="2022-11" db="EMBL/GenBank/DDBJ databases">
        <title>Centuries of genome instability and evolution in soft-shell clam transmissible cancer (bioRxiv).</title>
        <authorList>
            <person name="Hart S.F.M."/>
            <person name="Yonemitsu M.A."/>
            <person name="Giersch R.M."/>
            <person name="Beal B.F."/>
            <person name="Arriagada G."/>
            <person name="Davis B.W."/>
            <person name="Ostrander E.A."/>
            <person name="Goff S.P."/>
            <person name="Metzger M.J."/>
        </authorList>
    </citation>
    <scope>NUCLEOTIDE SEQUENCE</scope>
    <source>
        <strain evidence="2">MELC-2E11</strain>
        <tissue evidence="2">Siphon/mantle</tissue>
    </source>
</reference>
<accession>A0ABY7FPT4</accession>
<feature type="chain" id="PRO_5045936857" evidence="1">
    <location>
        <begin position="21"/>
        <end position="264"/>
    </location>
</feature>
<dbReference type="EMBL" id="CP111024">
    <property type="protein sequence ID" value="WAR22731.1"/>
    <property type="molecule type" value="Genomic_DNA"/>
</dbReference>
<keyword evidence="1" id="KW-0732">Signal</keyword>
<evidence type="ECO:0000313" key="3">
    <source>
        <dbReference type="Proteomes" id="UP001164746"/>
    </source>
</evidence>
<gene>
    <name evidence="2" type="ORF">MAR_036400</name>
</gene>
<feature type="signal peptide" evidence="1">
    <location>
        <begin position="1"/>
        <end position="20"/>
    </location>
</feature>
<protein>
    <submittedName>
        <fullName evidence="2">Uncharacterized protein</fullName>
    </submittedName>
</protein>
<sequence length="264" mass="29645">MEYRFVFALLFAVLACVVRANQADSEERELLETLREVLRERILPSSDADVTDVDGRGYEGSNVDVDDQRALDDEARGYLSGYEDEDVEENLIARLLAYKSAVRQRGLPYDRQGKRGWTNWFKEAFEDAGDWFKGAGNSIADFFTGAYKDIAQAVNTLGNQLKNLPSDLNKRLPMLKTIYDGLSSEVTKLGKEVAKQSGKAKEGAQKLLALAEAEKNKAWNEIEKGVKALCPPNKYGATCSQDSDCNCKYLKCTGWWSKRCRVRV</sequence>
<evidence type="ECO:0000256" key="1">
    <source>
        <dbReference type="SAM" id="SignalP"/>
    </source>
</evidence>
<proteinExistence type="predicted"/>
<organism evidence="2 3">
    <name type="scientific">Mya arenaria</name>
    <name type="common">Soft-shell clam</name>
    <dbReference type="NCBI Taxonomy" id="6604"/>
    <lineage>
        <taxon>Eukaryota</taxon>
        <taxon>Metazoa</taxon>
        <taxon>Spiralia</taxon>
        <taxon>Lophotrochozoa</taxon>
        <taxon>Mollusca</taxon>
        <taxon>Bivalvia</taxon>
        <taxon>Autobranchia</taxon>
        <taxon>Heteroconchia</taxon>
        <taxon>Euheterodonta</taxon>
        <taxon>Imparidentia</taxon>
        <taxon>Neoheterodontei</taxon>
        <taxon>Myida</taxon>
        <taxon>Myoidea</taxon>
        <taxon>Myidae</taxon>
        <taxon>Mya</taxon>
    </lineage>
</organism>